<comment type="caution">
    <text evidence="1">The sequence shown here is derived from an EMBL/GenBank/DDBJ whole genome shotgun (WGS) entry which is preliminary data.</text>
</comment>
<name>A0A016T9J5_9BILA</name>
<protein>
    <submittedName>
        <fullName evidence="1">Uncharacterized protein</fullName>
    </submittedName>
</protein>
<sequence length="92" mass="10417">MLANVKIYVKHFVWVTLQPVIFPHVSNGTTKSRLIQIVVDEKMSAEIQENRHEQQMPTWTATTTNPFGVLTVSSIFDVISYLEGKLGMRVVA</sequence>
<proteinExistence type="predicted"/>
<evidence type="ECO:0000313" key="1">
    <source>
        <dbReference type="EMBL" id="EYB99350.1"/>
    </source>
</evidence>
<gene>
    <name evidence="1" type="primary">Acey_s0123.g1155</name>
    <name evidence="1" type="ORF">Y032_0123g1155</name>
</gene>
<dbReference type="Proteomes" id="UP000024635">
    <property type="component" value="Unassembled WGS sequence"/>
</dbReference>
<evidence type="ECO:0000313" key="2">
    <source>
        <dbReference type="Proteomes" id="UP000024635"/>
    </source>
</evidence>
<dbReference type="AlphaFoldDB" id="A0A016T9J5"/>
<dbReference type="OrthoDB" id="5835829at2759"/>
<accession>A0A016T9J5</accession>
<reference evidence="2" key="1">
    <citation type="journal article" date="2015" name="Nat. Genet.">
        <title>The genome and transcriptome of the zoonotic hookworm Ancylostoma ceylanicum identify infection-specific gene families.</title>
        <authorList>
            <person name="Schwarz E.M."/>
            <person name="Hu Y."/>
            <person name="Antoshechkin I."/>
            <person name="Miller M.M."/>
            <person name="Sternberg P.W."/>
            <person name="Aroian R.V."/>
        </authorList>
    </citation>
    <scope>NUCLEOTIDE SEQUENCE</scope>
    <source>
        <strain evidence="2">HY135</strain>
    </source>
</reference>
<organism evidence="1 2">
    <name type="scientific">Ancylostoma ceylanicum</name>
    <dbReference type="NCBI Taxonomy" id="53326"/>
    <lineage>
        <taxon>Eukaryota</taxon>
        <taxon>Metazoa</taxon>
        <taxon>Ecdysozoa</taxon>
        <taxon>Nematoda</taxon>
        <taxon>Chromadorea</taxon>
        <taxon>Rhabditida</taxon>
        <taxon>Rhabditina</taxon>
        <taxon>Rhabditomorpha</taxon>
        <taxon>Strongyloidea</taxon>
        <taxon>Ancylostomatidae</taxon>
        <taxon>Ancylostomatinae</taxon>
        <taxon>Ancylostoma</taxon>
    </lineage>
</organism>
<keyword evidence="2" id="KW-1185">Reference proteome</keyword>
<dbReference type="EMBL" id="JARK01001459">
    <property type="protein sequence ID" value="EYB99350.1"/>
    <property type="molecule type" value="Genomic_DNA"/>
</dbReference>